<name>A0A2M3ZIV7_9DIPT</name>
<feature type="region of interest" description="Disordered" evidence="1">
    <location>
        <begin position="1"/>
        <end position="79"/>
    </location>
</feature>
<feature type="compositionally biased region" description="Polar residues" evidence="1">
    <location>
        <begin position="22"/>
        <end position="33"/>
    </location>
</feature>
<dbReference type="EMBL" id="GGFM01007710">
    <property type="protein sequence ID" value="MBW28461.1"/>
    <property type="molecule type" value="Transcribed_RNA"/>
</dbReference>
<organism evidence="2">
    <name type="scientific">Anopheles braziliensis</name>
    <dbReference type="NCBI Taxonomy" id="58242"/>
    <lineage>
        <taxon>Eukaryota</taxon>
        <taxon>Metazoa</taxon>
        <taxon>Ecdysozoa</taxon>
        <taxon>Arthropoda</taxon>
        <taxon>Hexapoda</taxon>
        <taxon>Insecta</taxon>
        <taxon>Pterygota</taxon>
        <taxon>Neoptera</taxon>
        <taxon>Endopterygota</taxon>
        <taxon>Diptera</taxon>
        <taxon>Nematocera</taxon>
        <taxon>Culicoidea</taxon>
        <taxon>Culicidae</taxon>
        <taxon>Anophelinae</taxon>
        <taxon>Anopheles</taxon>
    </lineage>
</organism>
<proteinExistence type="predicted"/>
<feature type="compositionally biased region" description="Acidic residues" evidence="1">
    <location>
        <begin position="12"/>
        <end position="21"/>
    </location>
</feature>
<feature type="compositionally biased region" description="Basic and acidic residues" evidence="1">
    <location>
        <begin position="63"/>
        <end position="74"/>
    </location>
</feature>
<feature type="region of interest" description="Disordered" evidence="1">
    <location>
        <begin position="304"/>
        <end position="349"/>
    </location>
</feature>
<sequence>MQIKQEKLSFSDVDETDEESDGQTASNSRQTLLENLKGVIKQEKTTSSEDDSDSSESTTPTKVKSEPPERDCAPSDRPSVAAAVAVKIEPPEKSPRGNEKVVEALTTLEDTSTIVKGTGFPAPLQSKLADYLQRCPNVRPTIQASNQGTAVELDLSNPDEEAWIVQCPATIDPHVVLLNRKLNLSASQATVKKCPIPLETTVRRNTTQQVISVLSDCQMKSFVPAGFIRITETLPEMSYAEQLDQQVWGKDCEVRVPFPDNIPERHPLLGNDFRTLLAIPDRVQKRLSLARQKADLFYTSPQLTRFDDSTNHSSQSHTEEPVTTKARKRRAAQENEPKATKLPTDDAIPPMTVVDEIVVKQEPMTPTKRKRKNESKQAVAIAEAADRSVVVAPVAPKKEVTEATEDDISWLLNI</sequence>
<accession>A0A2M3ZIV7</accession>
<evidence type="ECO:0000313" key="2">
    <source>
        <dbReference type="EMBL" id="MBW28461.1"/>
    </source>
</evidence>
<reference evidence="2" key="1">
    <citation type="submission" date="2018-01" db="EMBL/GenBank/DDBJ databases">
        <title>An insight into the sialome of Amazonian anophelines.</title>
        <authorList>
            <person name="Ribeiro J.M."/>
            <person name="Scarpassa V."/>
            <person name="Calvo E."/>
        </authorList>
    </citation>
    <scope>NUCLEOTIDE SEQUENCE</scope>
    <source>
        <tissue evidence="2">Salivary glands</tissue>
    </source>
</reference>
<evidence type="ECO:0000256" key="1">
    <source>
        <dbReference type="SAM" id="MobiDB-lite"/>
    </source>
</evidence>
<dbReference type="AlphaFoldDB" id="A0A2M3ZIV7"/>
<protein>
    <submittedName>
        <fullName evidence="2">Uncharacterized protein</fullName>
    </submittedName>
</protein>